<dbReference type="InterPro" id="IPR020864">
    <property type="entry name" value="MACPF"/>
</dbReference>
<dbReference type="Proteomes" id="UP000321393">
    <property type="component" value="Unassembled WGS sequence"/>
</dbReference>
<dbReference type="Pfam" id="PF01823">
    <property type="entry name" value="MACPF"/>
    <property type="match status" value="1"/>
</dbReference>
<dbReference type="EMBL" id="SSTE01006658">
    <property type="protein sequence ID" value="KAA0058860.1"/>
    <property type="molecule type" value="Genomic_DNA"/>
</dbReference>
<accession>A0A5A7UUX6</accession>
<dbReference type="GO" id="GO:2000031">
    <property type="term" value="P:regulation of salicylic acid mediated signaling pathway"/>
    <property type="evidence" value="ECO:0007669"/>
    <property type="project" value="InterPro"/>
</dbReference>
<dbReference type="STRING" id="1194695.A0A5A7UUX6"/>
<evidence type="ECO:0000259" key="1">
    <source>
        <dbReference type="Pfam" id="PF01823"/>
    </source>
</evidence>
<organism evidence="2 3">
    <name type="scientific">Cucumis melo var. makuwa</name>
    <name type="common">Oriental melon</name>
    <dbReference type="NCBI Taxonomy" id="1194695"/>
    <lineage>
        <taxon>Eukaryota</taxon>
        <taxon>Viridiplantae</taxon>
        <taxon>Streptophyta</taxon>
        <taxon>Embryophyta</taxon>
        <taxon>Tracheophyta</taxon>
        <taxon>Spermatophyta</taxon>
        <taxon>Magnoliopsida</taxon>
        <taxon>eudicotyledons</taxon>
        <taxon>Gunneridae</taxon>
        <taxon>Pentapetalae</taxon>
        <taxon>rosids</taxon>
        <taxon>fabids</taxon>
        <taxon>Cucurbitales</taxon>
        <taxon>Cucurbitaceae</taxon>
        <taxon>Benincaseae</taxon>
        <taxon>Cucumis</taxon>
    </lineage>
</organism>
<dbReference type="AlphaFoldDB" id="A0A5A7UUX6"/>
<comment type="caution">
    <text evidence="2">The sequence shown here is derived from an EMBL/GenBank/DDBJ whole genome shotgun (WGS) entry which is preliminary data.</text>
</comment>
<feature type="domain" description="MACPF" evidence="1">
    <location>
        <begin position="87"/>
        <end position="141"/>
    </location>
</feature>
<reference evidence="2 3" key="1">
    <citation type="submission" date="2019-08" db="EMBL/GenBank/DDBJ databases">
        <title>Draft genome sequences of two oriental melons (Cucumis melo L. var makuwa).</title>
        <authorList>
            <person name="Kwon S.-Y."/>
        </authorList>
    </citation>
    <scope>NUCLEOTIDE SEQUENCE [LARGE SCALE GENOMIC DNA]</scope>
    <source>
        <strain evidence="3">cv. SW 3</strain>
        <tissue evidence="2">Leaf</tissue>
    </source>
</reference>
<dbReference type="PANTHER" id="PTHR33199:SF8">
    <property type="entry name" value="MACPF DOMAIN-CONTAINING PROTEIN NSL1"/>
    <property type="match status" value="1"/>
</dbReference>
<protein>
    <submittedName>
        <fullName evidence="2">MACPF domain-containing protein</fullName>
    </submittedName>
</protein>
<name>A0A5A7UUX6_CUCMM</name>
<proteinExistence type="predicted"/>
<gene>
    <name evidence="2" type="ORF">E6C27_scaffold98G00210</name>
</gene>
<dbReference type="PANTHER" id="PTHR33199">
    <property type="entry name" value="MACPF DOMAIN-CONTAINING PROTEIN CAD1"/>
    <property type="match status" value="1"/>
</dbReference>
<evidence type="ECO:0000313" key="3">
    <source>
        <dbReference type="Proteomes" id="UP000321393"/>
    </source>
</evidence>
<dbReference type="GO" id="GO:0005886">
    <property type="term" value="C:plasma membrane"/>
    <property type="evidence" value="ECO:0007669"/>
    <property type="project" value="TreeGrafter"/>
</dbReference>
<dbReference type="OrthoDB" id="1366754at2759"/>
<dbReference type="GO" id="GO:0009626">
    <property type="term" value="P:plant-type hypersensitive response"/>
    <property type="evidence" value="ECO:0007669"/>
    <property type="project" value="TreeGrafter"/>
</dbReference>
<evidence type="ECO:0000313" key="2">
    <source>
        <dbReference type="EMBL" id="KAA0058860.1"/>
    </source>
</evidence>
<sequence length="485" mass="54639">MSFNINRFNPQSAAEKAVSVIGFGYDLCNDLRLSSCKPGPSGSKLIVIDFTRSRDLVLPAGVVVPNVPTSINCDKGERTRFRSDVISFNQGCWQNDAGSTRSLAFDGCFITLYNIELEKSHITLSEQVKREVPSSWDPAALADNAFNHALLCPTLEEGLVFEIALIQQRSQVKCQPLDTLVRQAVMVVKCVLLMYYKNSRGRNYRKQDSLLAMSKLREKVDLEKSRAKQDSDGEEKELEVTIRAKNNAWVISRITRGKELYMALEKANENLLYASDMVEKFSNRPFFSQSIAKKDITKARKIPKRALPIICFREVSPPLSDASNTSIIDSGLAPLTNVSIEGIQGHQNLELCYPMQRTIWSLFRELVMEFYGKSDPRYTCNSFISYLFHFEMVSILIFLAGFYAKVSFVDAYVGGGWTEALITFYGGRDASWTMDTNGGHTRILHGCLLLHFHRLKVKNPRSNVDAHSGVLLWLDGSKVWTADPH</sequence>
<dbReference type="InterPro" id="IPR044663">
    <property type="entry name" value="CAD1/NSL1-like"/>
</dbReference>